<evidence type="ECO:0000313" key="3">
    <source>
        <dbReference type="Proteomes" id="UP001218218"/>
    </source>
</evidence>
<feature type="compositionally biased region" description="Pro residues" evidence="1">
    <location>
        <begin position="51"/>
        <end position="66"/>
    </location>
</feature>
<dbReference type="Proteomes" id="UP001218218">
    <property type="component" value="Unassembled WGS sequence"/>
</dbReference>
<comment type="caution">
    <text evidence="2">The sequence shown here is derived from an EMBL/GenBank/DDBJ whole genome shotgun (WGS) entry which is preliminary data.</text>
</comment>
<dbReference type="AlphaFoldDB" id="A0AAD7E681"/>
<evidence type="ECO:0000313" key="2">
    <source>
        <dbReference type="EMBL" id="KAJ7300350.1"/>
    </source>
</evidence>
<evidence type="ECO:0000256" key="1">
    <source>
        <dbReference type="SAM" id="MobiDB-lite"/>
    </source>
</evidence>
<name>A0AAD7E681_9AGAR</name>
<organism evidence="2 3">
    <name type="scientific">Mycena albidolilacea</name>
    <dbReference type="NCBI Taxonomy" id="1033008"/>
    <lineage>
        <taxon>Eukaryota</taxon>
        <taxon>Fungi</taxon>
        <taxon>Dikarya</taxon>
        <taxon>Basidiomycota</taxon>
        <taxon>Agaricomycotina</taxon>
        <taxon>Agaricomycetes</taxon>
        <taxon>Agaricomycetidae</taxon>
        <taxon>Agaricales</taxon>
        <taxon>Marasmiineae</taxon>
        <taxon>Mycenaceae</taxon>
        <taxon>Mycena</taxon>
    </lineage>
</organism>
<protein>
    <submittedName>
        <fullName evidence="2">Uncharacterized protein</fullName>
    </submittedName>
</protein>
<keyword evidence="3" id="KW-1185">Reference proteome</keyword>
<sequence>MKTTAAHRKKHAAGIHPLAAPYDCVISAHPTHSATSAPDRIRRTSARARKPPPTTSPTAPAAPPPPILLSRLLLAEKRRDEQPPTHPCALRACRTRCRSEGRGSYRAASFTTAHCACCRRSASQRTASEMGQQELVHGQKLLAAREARTYYLYCRRATRRWRRAERRVSACQPLSIHSLVVPGAGEREKLPMGV</sequence>
<proteinExistence type="predicted"/>
<accession>A0AAD7E681</accession>
<feature type="region of interest" description="Disordered" evidence="1">
    <location>
        <begin position="29"/>
        <end position="66"/>
    </location>
</feature>
<dbReference type="EMBL" id="JARIHO010000184">
    <property type="protein sequence ID" value="KAJ7300350.1"/>
    <property type="molecule type" value="Genomic_DNA"/>
</dbReference>
<reference evidence="2" key="1">
    <citation type="submission" date="2023-03" db="EMBL/GenBank/DDBJ databases">
        <title>Massive genome expansion in bonnet fungi (Mycena s.s.) driven by repeated elements and novel gene families across ecological guilds.</title>
        <authorList>
            <consortium name="Lawrence Berkeley National Laboratory"/>
            <person name="Harder C.B."/>
            <person name="Miyauchi S."/>
            <person name="Viragh M."/>
            <person name="Kuo A."/>
            <person name="Thoen E."/>
            <person name="Andreopoulos B."/>
            <person name="Lu D."/>
            <person name="Skrede I."/>
            <person name="Drula E."/>
            <person name="Henrissat B."/>
            <person name="Morin E."/>
            <person name="Kohler A."/>
            <person name="Barry K."/>
            <person name="LaButti K."/>
            <person name="Morin E."/>
            <person name="Salamov A."/>
            <person name="Lipzen A."/>
            <person name="Mereny Z."/>
            <person name="Hegedus B."/>
            <person name="Baldrian P."/>
            <person name="Stursova M."/>
            <person name="Weitz H."/>
            <person name="Taylor A."/>
            <person name="Grigoriev I.V."/>
            <person name="Nagy L.G."/>
            <person name="Martin F."/>
            <person name="Kauserud H."/>
        </authorList>
    </citation>
    <scope>NUCLEOTIDE SEQUENCE</scope>
    <source>
        <strain evidence="2">CBHHK002</strain>
    </source>
</reference>
<gene>
    <name evidence="2" type="ORF">DFH08DRAFT_1090617</name>
</gene>